<protein>
    <submittedName>
        <fullName evidence="2">Carboxymethylenebutenolidase</fullName>
    </submittedName>
</protein>
<comment type="caution">
    <text evidence="2">The sequence shown here is derived from an EMBL/GenBank/DDBJ whole genome shotgun (WGS) entry which is preliminary data.</text>
</comment>
<gene>
    <name evidence="2" type="ORF">MKK02DRAFT_38198</name>
</gene>
<dbReference type="PANTHER" id="PTHR47562">
    <property type="match status" value="1"/>
</dbReference>
<dbReference type="Proteomes" id="UP001164286">
    <property type="component" value="Unassembled WGS sequence"/>
</dbReference>
<dbReference type="InterPro" id="IPR029058">
    <property type="entry name" value="AB_hydrolase_fold"/>
</dbReference>
<evidence type="ECO:0000259" key="1">
    <source>
        <dbReference type="Pfam" id="PF01738"/>
    </source>
</evidence>
<dbReference type="GeneID" id="77729191"/>
<reference evidence="2" key="1">
    <citation type="journal article" date="2022" name="G3 (Bethesda)">
        <title>High quality genome of the basidiomycete yeast Dioszegia hungarica PDD-24b-2 isolated from cloud water.</title>
        <authorList>
            <person name="Jarrige D."/>
            <person name="Haridas S."/>
            <person name="Bleykasten-Grosshans C."/>
            <person name="Joly M."/>
            <person name="Nadalig T."/>
            <person name="Sancelme M."/>
            <person name="Vuilleumier S."/>
            <person name="Grigoriev I.V."/>
            <person name="Amato P."/>
            <person name="Bringel F."/>
        </authorList>
    </citation>
    <scope>NUCLEOTIDE SEQUENCE</scope>
    <source>
        <strain evidence="2">PDD-24b-2</strain>
    </source>
</reference>
<name>A0AA38H2M3_9TREE</name>
<dbReference type="PANTHER" id="PTHR47562:SF2">
    <property type="entry name" value="CARBOXYMETHYLENEBUTENOLIDASE-RELATED"/>
    <property type="match status" value="1"/>
</dbReference>
<dbReference type="RefSeq" id="XP_052943319.1">
    <property type="nucleotide sequence ID" value="XM_053089986.1"/>
</dbReference>
<proteinExistence type="predicted"/>
<organism evidence="2 3">
    <name type="scientific">Dioszegia hungarica</name>
    <dbReference type="NCBI Taxonomy" id="4972"/>
    <lineage>
        <taxon>Eukaryota</taxon>
        <taxon>Fungi</taxon>
        <taxon>Dikarya</taxon>
        <taxon>Basidiomycota</taxon>
        <taxon>Agaricomycotina</taxon>
        <taxon>Tremellomycetes</taxon>
        <taxon>Tremellales</taxon>
        <taxon>Bulleribasidiaceae</taxon>
        <taxon>Dioszegia</taxon>
    </lineage>
</organism>
<dbReference type="EMBL" id="JAKWFO010000008">
    <property type="protein sequence ID" value="KAI9633542.1"/>
    <property type="molecule type" value="Genomic_DNA"/>
</dbReference>
<accession>A0AA38H2M3</accession>
<dbReference type="AlphaFoldDB" id="A0AA38H2M3"/>
<evidence type="ECO:0000313" key="2">
    <source>
        <dbReference type="EMBL" id="KAI9633542.1"/>
    </source>
</evidence>
<dbReference type="Pfam" id="PF01738">
    <property type="entry name" value="DLH"/>
    <property type="match status" value="1"/>
</dbReference>
<feature type="domain" description="Dienelactone hydrolase" evidence="1">
    <location>
        <begin position="34"/>
        <end position="242"/>
    </location>
</feature>
<evidence type="ECO:0000313" key="3">
    <source>
        <dbReference type="Proteomes" id="UP001164286"/>
    </source>
</evidence>
<dbReference type="InterPro" id="IPR002925">
    <property type="entry name" value="Dienelactn_hydro"/>
</dbReference>
<dbReference type="SUPFAM" id="SSF53474">
    <property type="entry name" value="alpha/beta-Hydrolases"/>
    <property type="match status" value="1"/>
</dbReference>
<dbReference type="GO" id="GO:0016787">
    <property type="term" value="F:hydrolase activity"/>
    <property type="evidence" value="ECO:0007669"/>
    <property type="project" value="InterPro"/>
</dbReference>
<keyword evidence="3" id="KW-1185">Reference proteome</keyword>
<dbReference type="Gene3D" id="3.40.50.1820">
    <property type="entry name" value="alpha/beta hydrolase"/>
    <property type="match status" value="1"/>
</dbReference>
<sequence>MLIKTSYRDVPTKSGKPGTIRIYIIEPSLPSYPQAKFPGCVVFSEIYQVTGPVERFASNIASEGYIVALPSSFHEFEGPEAIPYDTEGTDRGNRYKAEKTVEAYDEDATLSVDLLMSLENCTGRIASTGMCLGGHLALRCAFDPRIQATFGYFATDVHSATLGAGQSDDTLIKIKNGDLSGKGEITLVFGKQDTHVDRKARTLIRETLDDAGVTCTFMEVQAQHAFIRDESSKGRWDAALSRSLFAIMMEQFNRLVARDLGPVKGGQAKLEHVC</sequence>